<dbReference type="GO" id="GO:0046677">
    <property type="term" value="P:response to antibiotic"/>
    <property type="evidence" value="ECO:0007669"/>
    <property type="project" value="UniProtKB-KW"/>
</dbReference>
<keyword evidence="4" id="KW-1185">Reference proteome</keyword>
<dbReference type="InterPro" id="IPR036138">
    <property type="entry name" value="PBP_dimer_sf"/>
</dbReference>
<dbReference type="AlphaFoldDB" id="A0A8J3HV09"/>
<gene>
    <name evidence="3" type="ORF">KSX_19240</name>
</gene>
<evidence type="ECO:0000259" key="2">
    <source>
        <dbReference type="Pfam" id="PF21922"/>
    </source>
</evidence>
<accession>A0A8J3HV09</accession>
<dbReference type="Pfam" id="PF21922">
    <property type="entry name" value="PBP_dimer_2"/>
    <property type="match status" value="1"/>
</dbReference>
<proteinExistence type="predicted"/>
<dbReference type="GO" id="GO:0008800">
    <property type="term" value="F:beta-lactamase activity"/>
    <property type="evidence" value="ECO:0007669"/>
    <property type="project" value="UniProtKB-EC"/>
</dbReference>
<dbReference type="InterPro" id="IPR050515">
    <property type="entry name" value="Beta-lactam/transpept"/>
</dbReference>
<dbReference type="InterPro" id="IPR054120">
    <property type="entry name" value="PBPA_dimer"/>
</dbReference>
<feature type="domain" description="Penicillin-binding protein transpeptidase" evidence="1">
    <location>
        <begin position="170"/>
        <end position="475"/>
    </location>
</feature>
<evidence type="ECO:0000313" key="3">
    <source>
        <dbReference type="EMBL" id="GHO43761.1"/>
    </source>
</evidence>
<dbReference type="Gene3D" id="3.40.710.10">
    <property type="entry name" value="DD-peptidase/beta-lactamase superfamily"/>
    <property type="match status" value="1"/>
</dbReference>
<reference evidence="3" key="1">
    <citation type="submission" date="2020-10" db="EMBL/GenBank/DDBJ databases">
        <title>Taxonomic study of unclassified bacteria belonging to the class Ktedonobacteria.</title>
        <authorList>
            <person name="Yabe S."/>
            <person name="Wang C.M."/>
            <person name="Zheng Y."/>
            <person name="Sakai Y."/>
            <person name="Cavaletti L."/>
            <person name="Monciardini P."/>
            <person name="Donadio S."/>
        </authorList>
    </citation>
    <scope>NUCLEOTIDE SEQUENCE</scope>
    <source>
        <strain evidence="3">SOSP1-1</strain>
    </source>
</reference>
<dbReference type="SUPFAM" id="SSF56519">
    <property type="entry name" value="Penicillin binding protein dimerisation domain"/>
    <property type="match status" value="1"/>
</dbReference>
<dbReference type="Gene3D" id="3.90.1310.10">
    <property type="entry name" value="Penicillin-binding protein 2a (Domain 2)"/>
    <property type="match status" value="1"/>
</dbReference>
<dbReference type="SUPFAM" id="SSF56601">
    <property type="entry name" value="beta-lactamase/transpeptidase-like"/>
    <property type="match status" value="1"/>
</dbReference>
<protein>
    <submittedName>
        <fullName evidence="3">Beta-lactamase</fullName>
    </submittedName>
</protein>
<comment type="caution">
    <text evidence="3">The sequence shown here is derived from an EMBL/GenBank/DDBJ whole genome shotgun (WGS) entry which is preliminary data.</text>
</comment>
<name>A0A8J3HV09_9CHLR</name>
<feature type="domain" description="Penicillin binding protein A dimerisation" evidence="2">
    <location>
        <begin position="54"/>
        <end position="137"/>
    </location>
</feature>
<evidence type="ECO:0000259" key="1">
    <source>
        <dbReference type="Pfam" id="PF00905"/>
    </source>
</evidence>
<dbReference type="InterPro" id="IPR012338">
    <property type="entry name" value="Beta-lactam/transpept-like"/>
</dbReference>
<dbReference type="InterPro" id="IPR001460">
    <property type="entry name" value="PCN-bd_Tpept"/>
</dbReference>
<dbReference type="GO" id="GO:0071555">
    <property type="term" value="P:cell wall organization"/>
    <property type="evidence" value="ECO:0007669"/>
    <property type="project" value="TreeGrafter"/>
</dbReference>
<dbReference type="EMBL" id="BNJF01000001">
    <property type="protein sequence ID" value="GHO43761.1"/>
    <property type="molecule type" value="Genomic_DNA"/>
</dbReference>
<dbReference type="PROSITE" id="PS51257">
    <property type="entry name" value="PROKAR_LIPOPROTEIN"/>
    <property type="match status" value="1"/>
</dbReference>
<organism evidence="3 4">
    <name type="scientific">Ktedonospora formicarum</name>
    <dbReference type="NCBI Taxonomy" id="2778364"/>
    <lineage>
        <taxon>Bacteria</taxon>
        <taxon>Bacillati</taxon>
        <taxon>Chloroflexota</taxon>
        <taxon>Ktedonobacteria</taxon>
        <taxon>Ktedonobacterales</taxon>
        <taxon>Ktedonobacteraceae</taxon>
        <taxon>Ktedonospora</taxon>
    </lineage>
</organism>
<dbReference type="PANTHER" id="PTHR30627:SF24">
    <property type="entry name" value="PENICILLIN-BINDING PROTEIN 4B"/>
    <property type="match status" value="1"/>
</dbReference>
<dbReference type="GO" id="GO:0005886">
    <property type="term" value="C:plasma membrane"/>
    <property type="evidence" value="ECO:0007669"/>
    <property type="project" value="TreeGrafter"/>
</dbReference>
<dbReference type="Proteomes" id="UP000612362">
    <property type="component" value="Unassembled WGS sequence"/>
</dbReference>
<evidence type="ECO:0000313" key="4">
    <source>
        <dbReference type="Proteomes" id="UP000612362"/>
    </source>
</evidence>
<dbReference type="Pfam" id="PF00905">
    <property type="entry name" value="Transpeptidase"/>
    <property type="match status" value="1"/>
</dbReference>
<dbReference type="PANTHER" id="PTHR30627">
    <property type="entry name" value="PEPTIDOGLYCAN D,D-TRANSPEPTIDASE"/>
    <property type="match status" value="1"/>
</dbReference>
<dbReference type="GO" id="GO:0008658">
    <property type="term" value="F:penicillin binding"/>
    <property type="evidence" value="ECO:0007669"/>
    <property type="project" value="InterPro"/>
</dbReference>
<sequence length="535" mass="58743">MNIRENIYALFMLLLACFVALSGGLMYWQVVVARQVAESTRNSRPCLTSNAPLRGRIFDRNGVLLAESKPTNRGCGYLRVYYEPSLANVIGMYISPLYNVTGIEKQYDDYLSGRVGSTGLSNTMNQLLHRAPMGNDIYLTIDVRIQRLVDQHFDDPVTIDNRDTFATNRGSVIVTDPHTGEILAMVSRPGYDPNQVIDGIFDGNMDYYNQLLKDQEHPLRERNLQETYIPGSVYKMVSLMAGLDSGNARLNDLYSKQQAIGPIIINGQAFGPTGNNISDFTKRFPVTTEYGFVHSDNIIFAQVGVKMGTDTWLDYNKRFYVGEKIPFDLPVTPSTTQLNEQTLEVNELASDAFGQGFNAMTPLQMSLFTNAVSNDGQLMRPMLLARTADRKGTVLQTFTPQAMGAQQISVQTAAQVRQAMYGVVQCGSGSVVPQLINSGMSIIAKTGTAQVSNDGSIPAHSWMVTAAPYSVNQPSQLPALTIIAMKENGGEGGSAVGPMIAAMYRDIFNNGYVKATLPAPISPTTYCCRTRLLQC</sequence>